<comment type="caution">
    <text evidence="3">The sequence shown here is derived from an EMBL/GenBank/DDBJ whole genome shotgun (WGS) entry which is preliminary data.</text>
</comment>
<dbReference type="InterPro" id="IPR002035">
    <property type="entry name" value="VWF_A"/>
</dbReference>
<dbReference type="OrthoDB" id="9792179at2"/>
<feature type="chain" id="PRO_5017345821" evidence="1">
    <location>
        <begin position="37"/>
        <end position="276"/>
    </location>
</feature>
<protein>
    <submittedName>
        <fullName evidence="3">DUF1194 domain-containing protein</fullName>
    </submittedName>
</protein>
<keyword evidence="1" id="KW-0732">Signal</keyword>
<evidence type="ECO:0000313" key="4">
    <source>
        <dbReference type="Proteomes" id="UP000272706"/>
    </source>
</evidence>
<organism evidence="3 4">
    <name type="scientific">Mesorhizobium waimense</name>
    <dbReference type="NCBI Taxonomy" id="1300307"/>
    <lineage>
        <taxon>Bacteria</taxon>
        <taxon>Pseudomonadati</taxon>
        <taxon>Pseudomonadota</taxon>
        <taxon>Alphaproteobacteria</taxon>
        <taxon>Hyphomicrobiales</taxon>
        <taxon>Phyllobacteriaceae</taxon>
        <taxon>Mesorhizobium</taxon>
    </lineage>
</organism>
<dbReference type="Gene3D" id="3.40.50.410">
    <property type="entry name" value="von Willebrand factor, type A domain"/>
    <property type="match status" value="1"/>
</dbReference>
<keyword evidence="4" id="KW-1185">Reference proteome</keyword>
<reference evidence="3 4" key="1">
    <citation type="submission" date="2018-09" db="EMBL/GenBank/DDBJ databases">
        <title>Mesorhizobium carmichaelinearum sp. nov. isolated from Carmichaelinea spp. root nodules in New Zealand.</title>
        <authorList>
            <person name="De Meyer S.E."/>
        </authorList>
    </citation>
    <scope>NUCLEOTIDE SEQUENCE [LARGE SCALE GENOMIC DNA]</scope>
    <source>
        <strain evidence="3 4">ICMP19557</strain>
    </source>
</reference>
<feature type="domain" description="VWFA" evidence="2">
    <location>
        <begin position="45"/>
        <end position="245"/>
    </location>
</feature>
<evidence type="ECO:0000256" key="1">
    <source>
        <dbReference type="SAM" id="SignalP"/>
    </source>
</evidence>
<dbReference type="Pfam" id="PF06707">
    <property type="entry name" value="DUF1194"/>
    <property type="match status" value="1"/>
</dbReference>
<name>A0A3A5KW15_9HYPH</name>
<evidence type="ECO:0000313" key="3">
    <source>
        <dbReference type="EMBL" id="RJT37607.1"/>
    </source>
</evidence>
<dbReference type="SUPFAM" id="SSF53300">
    <property type="entry name" value="vWA-like"/>
    <property type="match status" value="1"/>
</dbReference>
<dbReference type="PROSITE" id="PS50234">
    <property type="entry name" value="VWFA"/>
    <property type="match status" value="1"/>
</dbReference>
<accession>A0A3A5KW15</accession>
<gene>
    <name evidence="3" type="ORF">D3227_18490</name>
</gene>
<proteinExistence type="predicted"/>
<feature type="signal peptide" evidence="1">
    <location>
        <begin position="1"/>
        <end position="36"/>
    </location>
</feature>
<dbReference type="EMBL" id="QZWZ01000013">
    <property type="protein sequence ID" value="RJT37607.1"/>
    <property type="molecule type" value="Genomic_DNA"/>
</dbReference>
<dbReference type="AlphaFoldDB" id="A0A3A5KW15"/>
<evidence type="ECO:0000259" key="2">
    <source>
        <dbReference type="PROSITE" id="PS50234"/>
    </source>
</evidence>
<dbReference type="Proteomes" id="UP000272706">
    <property type="component" value="Unassembled WGS sequence"/>
</dbReference>
<dbReference type="InterPro" id="IPR010607">
    <property type="entry name" value="DUF1194"/>
</dbReference>
<dbReference type="InterPro" id="IPR036465">
    <property type="entry name" value="vWFA_dom_sf"/>
</dbReference>
<sequence>MMSFIPRFAGREKPGRARGVLLALAVSLTASLSATAEQVSSVDLELVLCVDVSSSMSEPEQRLQREGYVNALLDAAVLQSIESGRRGRIAIAYVEWAGPNHQSVLIPWTVLDGPEDAAAFGEVLRAQPIVRGRGTSISGALLAAGKLLAEGPASDRRVIDVSGDGPNNAGLPLQPVRDALIAAGVTINGLAISLHAADTLDSFGPRYVELYYESCVIGGSDAFIVRVDSTAEFAKAIRKKLVNEIAGLSASVQPAAYRIRSRAVIDCVTIGSAPGR</sequence>